<dbReference type="Pfam" id="PF08263">
    <property type="entry name" value="LRRNT_2"/>
    <property type="match status" value="1"/>
</dbReference>
<dbReference type="InterPro" id="IPR013210">
    <property type="entry name" value="LRR_N_plant-typ"/>
</dbReference>
<evidence type="ECO:0000256" key="6">
    <source>
        <dbReference type="ARBA" id="ARBA00022989"/>
    </source>
</evidence>
<sequence length="686" mass="75598">MTLQDMYKALRKPEQLKGWKAEGGDPCDESWTGIECSASSVIHIKLHGLELSGSLGSQLANLYSLKNFKISLLTVCLFAKIRDVSLNKISGEIPFGLPPNVTRLNLSHNILFGPIGDVFVGLQNLKEMDLSYNKFSGNLPSSFATLTNLSRLFLQNNDFAGSVVFLADLQLTDLNIQDNNFSGIIPQHFQTIPNLWIGGNKFDVGSNYAPWDFPFDKVPEEQNIASPPTIESSAIEKYPSKREEGHKKGGLAAGAIVVMVGGIALLAGLLALAIVIRLKQTHAVELDSMENSIRSTYSIPFSSSKDTSPGNHEEIQQLSAVGTIPAIIPRSMPVRYTTKDRASRRSFSRKYKMPPTAKLYALAELQLATHGFSEQKFLGEGSLGSVYKAEFPDGQVLAVKNVNMVSLSLYEEERFLDVVRVASRLKHPHIVRLVGYCVEHGQHLLVYEYVRNLTLDEALHCEFFLPLTWGIRIQIAIGVARALDYMHSISPPVAHCNLKAANILLDDELMPQVCDCGLSVLRPLTTNDVKLKASEMAISNSGYIAPEHGQLGTESTKADVYAFGVLLLELLTGKKPFDSSRPYEEQSLVKWASCRLHDASSLEEMVDPGLRRSFTTKALSRYADAISLCVQPEREFRAPMSEVLVALTSILPKPGADTADADAFERSFRSTHTRFVASPAMTYVSI</sequence>
<gene>
    <name evidence="12" type="ORF">Cgig2_031877</name>
</gene>
<dbReference type="Proteomes" id="UP001153076">
    <property type="component" value="Unassembled WGS sequence"/>
</dbReference>
<dbReference type="Pfam" id="PF13855">
    <property type="entry name" value="LRR_8"/>
    <property type="match status" value="1"/>
</dbReference>
<evidence type="ECO:0000256" key="5">
    <source>
        <dbReference type="ARBA" id="ARBA00022737"/>
    </source>
</evidence>
<protein>
    <recommendedName>
        <fullName evidence="11">Protein kinase domain-containing protein</fullName>
    </recommendedName>
</protein>
<dbReference type="Gene3D" id="3.30.200.20">
    <property type="entry name" value="Phosphorylase Kinase, domain 1"/>
    <property type="match status" value="1"/>
</dbReference>
<feature type="domain" description="Protein kinase" evidence="11">
    <location>
        <begin position="372"/>
        <end position="651"/>
    </location>
</feature>
<dbReference type="InterPro" id="IPR046959">
    <property type="entry name" value="PRK1-6/SRF4-like"/>
</dbReference>
<evidence type="ECO:0000256" key="1">
    <source>
        <dbReference type="ARBA" id="ARBA00004167"/>
    </source>
</evidence>
<dbReference type="Gene3D" id="1.10.510.10">
    <property type="entry name" value="Transferase(Phosphotransferase) domain 1"/>
    <property type="match status" value="1"/>
</dbReference>
<reference evidence="12" key="1">
    <citation type="submission" date="2022-04" db="EMBL/GenBank/DDBJ databases">
        <title>Carnegiea gigantea Genome sequencing and assembly v2.</title>
        <authorList>
            <person name="Copetti D."/>
            <person name="Sanderson M.J."/>
            <person name="Burquez A."/>
            <person name="Wojciechowski M.F."/>
        </authorList>
    </citation>
    <scope>NUCLEOTIDE SEQUENCE</scope>
    <source>
        <strain evidence="12">SGP5-SGP5p</strain>
        <tissue evidence="12">Aerial part</tissue>
    </source>
</reference>
<evidence type="ECO:0000256" key="7">
    <source>
        <dbReference type="ARBA" id="ARBA00023136"/>
    </source>
</evidence>
<evidence type="ECO:0000256" key="8">
    <source>
        <dbReference type="ARBA" id="ARBA00023170"/>
    </source>
</evidence>
<dbReference type="GO" id="GO:0004672">
    <property type="term" value="F:protein kinase activity"/>
    <property type="evidence" value="ECO:0007669"/>
    <property type="project" value="InterPro"/>
</dbReference>
<dbReference type="PANTHER" id="PTHR48007">
    <property type="entry name" value="LEUCINE-RICH REPEAT RECEPTOR-LIKE PROTEIN KINASE PXC1"/>
    <property type="match status" value="1"/>
</dbReference>
<dbReference type="SUPFAM" id="SSF52058">
    <property type="entry name" value="L domain-like"/>
    <property type="match status" value="1"/>
</dbReference>
<keyword evidence="7 10" id="KW-0472">Membrane</keyword>
<keyword evidence="3 10" id="KW-0812">Transmembrane</keyword>
<keyword evidence="13" id="KW-1185">Reference proteome</keyword>
<dbReference type="PROSITE" id="PS50011">
    <property type="entry name" value="PROTEIN_KINASE_DOM"/>
    <property type="match status" value="1"/>
</dbReference>
<dbReference type="EMBL" id="JAKOGI010000032">
    <property type="protein sequence ID" value="KAJ8448153.1"/>
    <property type="molecule type" value="Genomic_DNA"/>
</dbReference>
<dbReference type="AlphaFoldDB" id="A0A9Q1QMI1"/>
<dbReference type="GO" id="GO:0016020">
    <property type="term" value="C:membrane"/>
    <property type="evidence" value="ECO:0007669"/>
    <property type="project" value="UniProtKB-SubCell"/>
</dbReference>
<dbReference type="PANTHER" id="PTHR48007:SF56">
    <property type="entry name" value="LOW QUALITY PROTEIN: PROTEIN STRUBBELIG-RECEPTOR FAMILY 2"/>
    <property type="match status" value="1"/>
</dbReference>
<comment type="caution">
    <text evidence="12">The sequence shown here is derived from an EMBL/GenBank/DDBJ whole genome shotgun (WGS) entry which is preliminary data.</text>
</comment>
<organism evidence="12 13">
    <name type="scientific">Carnegiea gigantea</name>
    <dbReference type="NCBI Taxonomy" id="171969"/>
    <lineage>
        <taxon>Eukaryota</taxon>
        <taxon>Viridiplantae</taxon>
        <taxon>Streptophyta</taxon>
        <taxon>Embryophyta</taxon>
        <taxon>Tracheophyta</taxon>
        <taxon>Spermatophyta</taxon>
        <taxon>Magnoliopsida</taxon>
        <taxon>eudicotyledons</taxon>
        <taxon>Gunneridae</taxon>
        <taxon>Pentapetalae</taxon>
        <taxon>Caryophyllales</taxon>
        <taxon>Cactineae</taxon>
        <taxon>Cactaceae</taxon>
        <taxon>Cactoideae</taxon>
        <taxon>Echinocereeae</taxon>
        <taxon>Carnegiea</taxon>
    </lineage>
</organism>
<comment type="subcellular location">
    <subcellularLocation>
        <location evidence="1">Membrane</location>
        <topology evidence="1">Single-pass membrane protein</topology>
    </subcellularLocation>
</comment>
<evidence type="ECO:0000256" key="10">
    <source>
        <dbReference type="SAM" id="Phobius"/>
    </source>
</evidence>
<proteinExistence type="predicted"/>
<dbReference type="Gene3D" id="3.80.10.10">
    <property type="entry name" value="Ribonuclease Inhibitor"/>
    <property type="match status" value="1"/>
</dbReference>
<dbReference type="InterPro" id="IPR032675">
    <property type="entry name" value="LRR_dom_sf"/>
</dbReference>
<name>A0A9Q1QMI1_9CARY</name>
<evidence type="ECO:0000256" key="4">
    <source>
        <dbReference type="ARBA" id="ARBA00022729"/>
    </source>
</evidence>
<dbReference type="FunFam" id="1.10.510.10:FF:000479">
    <property type="entry name" value="Leucine-rich repeat receptor-like protein kinase"/>
    <property type="match status" value="1"/>
</dbReference>
<keyword evidence="2" id="KW-0433">Leucine-rich repeat</keyword>
<keyword evidence="4" id="KW-0732">Signal</keyword>
<evidence type="ECO:0000313" key="12">
    <source>
        <dbReference type="EMBL" id="KAJ8448153.1"/>
    </source>
</evidence>
<dbReference type="OrthoDB" id="676979at2759"/>
<evidence type="ECO:0000259" key="11">
    <source>
        <dbReference type="PROSITE" id="PS50011"/>
    </source>
</evidence>
<dbReference type="InterPro" id="IPR001611">
    <property type="entry name" value="Leu-rich_rpt"/>
</dbReference>
<evidence type="ECO:0000313" key="13">
    <source>
        <dbReference type="Proteomes" id="UP001153076"/>
    </source>
</evidence>
<dbReference type="FunFam" id="3.80.10.10:FF:000062">
    <property type="entry name" value="protein STRUBBELIG-RECEPTOR FAMILY 3"/>
    <property type="match status" value="1"/>
</dbReference>
<feature type="transmembrane region" description="Helical" evidence="10">
    <location>
        <begin position="251"/>
        <end position="276"/>
    </location>
</feature>
<dbReference type="InterPro" id="IPR001245">
    <property type="entry name" value="Ser-Thr/Tyr_kinase_cat_dom"/>
</dbReference>
<keyword evidence="5" id="KW-0677">Repeat</keyword>
<keyword evidence="9" id="KW-0325">Glycoprotein</keyword>
<dbReference type="Pfam" id="PF00560">
    <property type="entry name" value="LRR_1"/>
    <property type="match status" value="1"/>
</dbReference>
<evidence type="ECO:0000256" key="9">
    <source>
        <dbReference type="ARBA" id="ARBA00023180"/>
    </source>
</evidence>
<accession>A0A9Q1QMI1</accession>
<dbReference type="InterPro" id="IPR011009">
    <property type="entry name" value="Kinase-like_dom_sf"/>
</dbReference>
<keyword evidence="6 10" id="KW-1133">Transmembrane helix</keyword>
<keyword evidence="8" id="KW-0675">Receptor</keyword>
<dbReference type="GO" id="GO:0005524">
    <property type="term" value="F:ATP binding"/>
    <property type="evidence" value="ECO:0007669"/>
    <property type="project" value="InterPro"/>
</dbReference>
<dbReference type="FunFam" id="3.30.200.20:FF:000125">
    <property type="entry name" value="Protein STRUBBELIG-RECEPTOR FAMILY 8"/>
    <property type="match status" value="1"/>
</dbReference>
<evidence type="ECO:0000256" key="2">
    <source>
        <dbReference type="ARBA" id="ARBA00022614"/>
    </source>
</evidence>
<dbReference type="InterPro" id="IPR000719">
    <property type="entry name" value="Prot_kinase_dom"/>
</dbReference>
<evidence type="ECO:0000256" key="3">
    <source>
        <dbReference type="ARBA" id="ARBA00022692"/>
    </source>
</evidence>
<dbReference type="SUPFAM" id="SSF56112">
    <property type="entry name" value="Protein kinase-like (PK-like)"/>
    <property type="match status" value="1"/>
</dbReference>
<dbReference type="Pfam" id="PF07714">
    <property type="entry name" value="PK_Tyr_Ser-Thr"/>
    <property type="match status" value="1"/>
</dbReference>